<evidence type="ECO:0000313" key="3">
    <source>
        <dbReference type="EMBL" id="KPL58718.1"/>
    </source>
</evidence>
<dbReference type="Proteomes" id="UP000050398">
    <property type="component" value="Unassembled WGS sequence"/>
</dbReference>
<dbReference type="PANTHER" id="PTHR42942">
    <property type="entry name" value="6-O-METHYLGUANINE DNA METHYLTRANSFERASE"/>
    <property type="match status" value="1"/>
</dbReference>
<protein>
    <recommendedName>
        <fullName evidence="2">Methylated-DNA-[protein]-cysteine S-methyltransferase DNA binding domain-containing protein</fullName>
    </recommendedName>
</protein>
<organism evidence="3 4">
    <name type="scientific">Rossellomorea vietnamensis</name>
    <dbReference type="NCBI Taxonomy" id="218284"/>
    <lineage>
        <taxon>Bacteria</taxon>
        <taxon>Bacillati</taxon>
        <taxon>Bacillota</taxon>
        <taxon>Bacilli</taxon>
        <taxon>Bacillales</taxon>
        <taxon>Bacillaceae</taxon>
        <taxon>Rossellomorea</taxon>
    </lineage>
</organism>
<dbReference type="eggNOG" id="COG3695">
    <property type="taxonomic scope" value="Bacteria"/>
</dbReference>
<dbReference type="InterPro" id="IPR036388">
    <property type="entry name" value="WH-like_DNA-bd_sf"/>
</dbReference>
<dbReference type="GO" id="GO:0006281">
    <property type="term" value="P:DNA repair"/>
    <property type="evidence" value="ECO:0007669"/>
    <property type="project" value="InterPro"/>
</dbReference>
<dbReference type="EMBL" id="LIXZ01000013">
    <property type="protein sequence ID" value="KPL58718.1"/>
    <property type="molecule type" value="Genomic_DNA"/>
</dbReference>
<evidence type="ECO:0000313" key="4">
    <source>
        <dbReference type="Proteomes" id="UP000050398"/>
    </source>
</evidence>
<dbReference type="PANTHER" id="PTHR42942:SF1">
    <property type="entry name" value="ALKYLTRANSFERASE-LIKE PROTEIN 1"/>
    <property type="match status" value="1"/>
</dbReference>
<dbReference type="OrthoDB" id="9789813at2"/>
<evidence type="ECO:0000259" key="2">
    <source>
        <dbReference type="Pfam" id="PF01035"/>
    </source>
</evidence>
<dbReference type="GO" id="GO:0003824">
    <property type="term" value="F:catalytic activity"/>
    <property type="evidence" value="ECO:0007669"/>
    <property type="project" value="InterPro"/>
</dbReference>
<dbReference type="InterPro" id="IPR052520">
    <property type="entry name" value="ATL_DNA_repair"/>
</dbReference>
<sequence>MKPFTERAVNIIADIPQGKVMTYGQIAELAGSPRAARQVVRILHSMSEKYKLPWHRVLNSKGEIGFRDEEQMMGQRLSLEAEGVHFIGNNRIELGKYQHHPESEWNTHTEVSIKQTENEGK</sequence>
<reference evidence="3 4" key="1">
    <citation type="submission" date="2015-08" db="EMBL/GenBank/DDBJ databases">
        <title>Draft Genome Sequence of Bacillus vietnamensis UCD-SED5.</title>
        <authorList>
            <person name="Lee R.D."/>
            <person name="Jospin G."/>
            <person name="Lang J.M."/>
            <person name="Coil D.A."/>
            <person name="Eisen J.A."/>
        </authorList>
    </citation>
    <scope>NUCLEOTIDE SEQUENCE [LARGE SCALE GENOMIC DNA]</scope>
    <source>
        <strain evidence="3 4">UCD-SED5</strain>
    </source>
</reference>
<keyword evidence="1" id="KW-0227">DNA damage</keyword>
<dbReference type="Gene3D" id="1.10.10.10">
    <property type="entry name" value="Winged helix-like DNA-binding domain superfamily/Winged helix DNA-binding domain"/>
    <property type="match status" value="1"/>
</dbReference>
<dbReference type="CDD" id="cd06445">
    <property type="entry name" value="ATase"/>
    <property type="match status" value="1"/>
</dbReference>
<dbReference type="PATRIC" id="fig|218284.4.peg.1279"/>
<comment type="caution">
    <text evidence="3">The sequence shown here is derived from an EMBL/GenBank/DDBJ whole genome shotgun (WGS) entry which is preliminary data.</text>
</comment>
<dbReference type="InterPro" id="IPR014048">
    <property type="entry name" value="MethylDNA_cys_MeTrfase_DNA-bd"/>
</dbReference>
<feature type="domain" description="Methylated-DNA-[protein]-cysteine S-methyltransferase DNA binding" evidence="2">
    <location>
        <begin position="3"/>
        <end position="84"/>
    </location>
</feature>
<dbReference type="Pfam" id="PF01035">
    <property type="entry name" value="DNA_binding_1"/>
    <property type="match status" value="1"/>
</dbReference>
<accession>A0A0P6WQS0</accession>
<dbReference type="InterPro" id="IPR036217">
    <property type="entry name" value="MethylDNA_cys_MeTrfase_DNAb"/>
</dbReference>
<evidence type="ECO:0000256" key="1">
    <source>
        <dbReference type="ARBA" id="ARBA00022763"/>
    </source>
</evidence>
<proteinExistence type="predicted"/>
<name>A0A0P6WQS0_9BACI</name>
<dbReference type="RefSeq" id="WP_060673385.1">
    <property type="nucleotide sequence ID" value="NZ_LIXZ01000013.1"/>
</dbReference>
<gene>
    <name evidence="3" type="ORF">AM506_15420</name>
</gene>
<dbReference type="SUPFAM" id="SSF46767">
    <property type="entry name" value="Methylated DNA-protein cysteine methyltransferase, C-terminal domain"/>
    <property type="match status" value="1"/>
</dbReference>
<dbReference type="AlphaFoldDB" id="A0A0P6WQS0"/>